<name>A0A0R3PWS3_ANGCS</name>
<sequence length="91" mass="10914">MYWLRYLKSLFVVCDVVVTAILASELNHRRHGRTTQLHNVATNRNIVGYIPDHRHPELRTAIRSVDDDKTEFVRREWTETVYKKIRTYSEQ</sequence>
<dbReference type="Proteomes" id="UP000267027">
    <property type="component" value="Unassembled WGS sequence"/>
</dbReference>
<evidence type="ECO:0000313" key="1">
    <source>
        <dbReference type="EMBL" id="VDM62226.1"/>
    </source>
</evidence>
<keyword evidence="2" id="KW-1185">Reference proteome</keyword>
<evidence type="ECO:0000313" key="2">
    <source>
        <dbReference type="Proteomes" id="UP000267027"/>
    </source>
</evidence>
<protein>
    <submittedName>
        <fullName evidence="3">Secreted protein</fullName>
    </submittedName>
</protein>
<proteinExistence type="predicted"/>
<reference evidence="3" key="1">
    <citation type="submission" date="2017-02" db="UniProtKB">
        <authorList>
            <consortium name="WormBaseParasite"/>
        </authorList>
    </citation>
    <scope>IDENTIFICATION</scope>
</reference>
<dbReference type="WBParaSite" id="ACOC_0001064001-mRNA-1">
    <property type="protein sequence ID" value="ACOC_0001064001-mRNA-1"/>
    <property type="gene ID" value="ACOC_0001064001"/>
</dbReference>
<reference evidence="1 2" key="2">
    <citation type="submission" date="2018-11" db="EMBL/GenBank/DDBJ databases">
        <authorList>
            <consortium name="Pathogen Informatics"/>
        </authorList>
    </citation>
    <scope>NUCLEOTIDE SEQUENCE [LARGE SCALE GENOMIC DNA]</scope>
    <source>
        <strain evidence="1 2">Costa Rica</strain>
    </source>
</reference>
<accession>A0A0R3PWS3</accession>
<dbReference type="OMA" id="RTYSEFC"/>
<dbReference type="AlphaFoldDB" id="A0A0R3PWS3"/>
<dbReference type="OrthoDB" id="5867604at2759"/>
<dbReference type="EMBL" id="UYYA01004514">
    <property type="protein sequence ID" value="VDM62226.1"/>
    <property type="molecule type" value="Genomic_DNA"/>
</dbReference>
<evidence type="ECO:0000313" key="3">
    <source>
        <dbReference type="WBParaSite" id="ACOC_0001064001-mRNA-1"/>
    </source>
</evidence>
<gene>
    <name evidence="1" type="ORF">ACOC_LOCUS10641</name>
</gene>
<organism evidence="3">
    <name type="scientific">Angiostrongylus costaricensis</name>
    <name type="common">Nematode worm</name>
    <dbReference type="NCBI Taxonomy" id="334426"/>
    <lineage>
        <taxon>Eukaryota</taxon>
        <taxon>Metazoa</taxon>
        <taxon>Ecdysozoa</taxon>
        <taxon>Nematoda</taxon>
        <taxon>Chromadorea</taxon>
        <taxon>Rhabditida</taxon>
        <taxon>Rhabditina</taxon>
        <taxon>Rhabditomorpha</taxon>
        <taxon>Strongyloidea</taxon>
        <taxon>Metastrongylidae</taxon>
        <taxon>Angiostrongylus</taxon>
    </lineage>
</organism>